<keyword evidence="1" id="KW-0472">Membrane</keyword>
<sequence>MTRADKAALRLAIGLFLAVLLAYGLMLPVPFVVCLLAVMMLCKPGPPLPMLKGFVVAVLLGALLVGGVLMVPLLQHYALSGVMLTGAVLYALFFFGLRSANPLTMVLVVSFTLVPVAGVAEQALVTVISVALVAGVLVGVVVNGVSHAFFPDPPELPGRSAKPPPVGREAASWIALRATLIVLPVFVLALSNPSFYLAAIMKTVALAQQAGSARARSAGQELVGSTLMGAWMAVLVWFGLSAWPNLWMLMLWVTGAALWSGARIFGVRASAFSPSFWSNALMTMLILLGPAIEDSASGKDVWQASASRVALFVGVSLYAWATVWALERWRASRSEALFFRHG</sequence>
<keyword evidence="1" id="KW-1133">Transmembrane helix</keyword>
<comment type="caution">
    <text evidence="2">The sequence shown here is derived from an EMBL/GenBank/DDBJ whole genome shotgun (WGS) entry which is preliminary data.</text>
</comment>
<evidence type="ECO:0000313" key="2">
    <source>
        <dbReference type="EMBL" id="EXI76224.1"/>
    </source>
</evidence>
<feature type="transmembrane region" description="Helical" evidence="1">
    <location>
        <begin position="53"/>
        <end position="71"/>
    </location>
</feature>
<feature type="transmembrane region" description="Helical" evidence="1">
    <location>
        <begin position="12"/>
        <end position="41"/>
    </location>
</feature>
<dbReference type="STRING" id="1454003.AW10_04168"/>
<evidence type="ECO:0008006" key="4">
    <source>
        <dbReference type="Google" id="ProtNLM"/>
    </source>
</evidence>
<feature type="transmembrane region" description="Helical" evidence="1">
    <location>
        <begin position="246"/>
        <end position="264"/>
    </location>
</feature>
<dbReference type="InterPro" id="IPR022604">
    <property type="entry name" value="DUF2955"/>
</dbReference>
<feature type="transmembrane region" description="Helical" evidence="1">
    <location>
        <begin position="222"/>
        <end position="240"/>
    </location>
</feature>
<gene>
    <name evidence="2" type="ORF">AW10_04168</name>
</gene>
<feature type="transmembrane region" description="Helical" evidence="1">
    <location>
        <begin position="304"/>
        <end position="326"/>
    </location>
</feature>
<feature type="transmembrane region" description="Helical" evidence="1">
    <location>
        <begin position="276"/>
        <end position="292"/>
    </location>
</feature>
<protein>
    <recommendedName>
        <fullName evidence="4">DUF2955 domain-containing protein</fullName>
    </recommendedName>
</protein>
<dbReference type="EMBL" id="JEMX01000156">
    <property type="protein sequence ID" value="EXI76224.1"/>
    <property type="molecule type" value="Genomic_DNA"/>
</dbReference>
<name>A0A011QBW0_9PROT</name>
<proteinExistence type="predicted"/>
<organism evidence="2 3">
    <name type="scientific">Candidatus Accumulibacter appositus</name>
    <dbReference type="NCBI Taxonomy" id="1454003"/>
    <lineage>
        <taxon>Bacteria</taxon>
        <taxon>Pseudomonadati</taxon>
        <taxon>Pseudomonadota</taxon>
        <taxon>Betaproteobacteria</taxon>
        <taxon>Candidatus Accumulibacter</taxon>
    </lineage>
</organism>
<feature type="transmembrane region" description="Helical" evidence="1">
    <location>
        <begin position="78"/>
        <end position="97"/>
    </location>
</feature>
<feature type="transmembrane region" description="Helical" evidence="1">
    <location>
        <begin position="127"/>
        <end position="150"/>
    </location>
</feature>
<accession>A0A011QBW0</accession>
<feature type="transmembrane region" description="Helical" evidence="1">
    <location>
        <begin position="103"/>
        <end position="120"/>
    </location>
</feature>
<evidence type="ECO:0000313" key="3">
    <source>
        <dbReference type="Proteomes" id="UP000021816"/>
    </source>
</evidence>
<reference evidence="2 3" key="1">
    <citation type="submission" date="2014-02" db="EMBL/GenBank/DDBJ databases">
        <title>Expanding our view of genomic diversity in Candidatus Accumulibacter clades.</title>
        <authorList>
            <person name="Skennerton C.T."/>
            <person name="Barr J.J."/>
            <person name="Slater F.R."/>
            <person name="Bond P.L."/>
            <person name="Tyson G.W."/>
        </authorList>
    </citation>
    <scope>NUCLEOTIDE SEQUENCE [LARGE SCALE GENOMIC DNA]</scope>
    <source>
        <strain evidence="3">BA-92</strain>
    </source>
</reference>
<dbReference type="Pfam" id="PF11168">
    <property type="entry name" value="DUF2955"/>
    <property type="match status" value="1"/>
</dbReference>
<dbReference type="PATRIC" id="fig|1454003.3.peg.4228"/>
<dbReference type="AlphaFoldDB" id="A0A011QBW0"/>
<keyword evidence="1" id="KW-0812">Transmembrane</keyword>
<evidence type="ECO:0000256" key="1">
    <source>
        <dbReference type="SAM" id="Phobius"/>
    </source>
</evidence>
<feature type="transmembrane region" description="Helical" evidence="1">
    <location>
        <begin position="170"/>
        <end position="191"/>
    </location>
</feature>
<dbReference type="Proteomes" id="UP000021816">
    <property type="component" value="Unassembled WGS sequence"/>
</dbReference>